<keyword evidence="8 14" id="KW-0378">Hydrolase</keyword>
<dbReference type="NCBIfam" id="TIGR01488">
    <property type="entry name" value="HAD-SF-IB"/>
    <property type="match status" value="1"/>
</dbReference>
<dbReference type="SFLD" id="SFLDG01137">
    <property type="entry name" value="C1.6.1:_Phosphoserine_Phosphat"/>
    <property type="match status" value="1"/>
</dbReference>
<keyword evidence="15" id="KW-1185">Reference proteome</keyword>
<evidence type="ECO:0000256" key="4">
    <source>
        <dbReference type="ARBA" id="ARBA00012640"/>
    </source>
</evidence>
<dbReference type="Gene3D" id="3.40.50.1000">
    <property type="entry name" value="HAD superfamily/HAD-like"/>
    <property type="match status" value="1"/>
</dbReference>
<name>A0ABX7B8E4_9PROT</name>
<evidence type="ECO:0000256" key="8">
    <source>
        <dbReference type="ARBA" id="ARBA00022801"/>
    </source>
</evidence>
<dbReference type="InterPro" id="IPR023214">
    <property type="entry name" value="HAD_sf"/>
</dbReference>
<dbReference type="SFLD" id="SFLDF00029">
    <property type="entry name" value="phosphoserine_phosphatase"/>
    <property type="match status" value="1"/>
</dbReference>
<evidence type="ECO:0000256" key="9">
    <source>
        <dbReference type="ARBA" id="ARBA00022842"/>
    </source>
</evidence>
<dbReference type="SFLD" id="SFLDS00003">
    <property type="entry name" value="Haloacid_Dehalogenase"/>
    <property type="match status" value="1"/>
</dbReference>
<evidence type="ECO:0000256" key="1">
    <source>
        <dbReference type="ARBA" id="ARBA00001946"/>
    </source>
</evidence>
<keyword evidence="7" id="KW-0479">Metal-binding</keyword>
<comment type="cofactor">
    <cofactor evidence="1">
        <name>Mg(2+)</name>
        <dbReference type="ChEBI" id="CHEBI:18420"/>
    </cofactor>
</comment>
<evidence type="ECO:0000256" key="11">
    <source>
        <dbReference type="ARBA" id="ARBA00031693"/>
    </source>
</evidence>
<evidence type="ECO:0000256" key="3">
    <source>
        <dbReference type="ARBA" id="ARBA00009184"/>
    </source>
</evidence>
<reference evidence="14" key="1">
    <citation type="submission" date="2021-02" db="EMBL/GenBank/DDBJ databases">
        <title>Skermanella TT6 skin isolate.</title>
        <authorList>
            <person name="Lee K."/>
            <person name="Ganzorig M."/>
        </authorList>
    </citation>
    <scope>NUCLEOTIDE SEQUENCE</scope>
    <source>
        <strain evidence="14">TT6</strain>
    </source>
</reference>
<dbReference type="PANTHER" id="PTHR43344">
    <property type="entry name" value="PHOSPHOSERINE PHOSPHATASE"/>
    <property type="match status" value="1"/>
</dbReference>
<dbReference type="InterPro" id="IPR050582">
    <property type="entry name" value="HAD-like_SerB"/>
</dbReference>
<dbReference type="EC" id="3.1.3.3" evidence="4"/>
<proteinExistence type="inferred from homology"/>
<keyword evidence="6" id="KW-0028">Amino-acid biosynthesis</keyword>
<evidence type="ECO:0000256" key="5">
    <source>
        <dbReference type="ARBA" id="ARBA00015196"/>
    </source>
</evidence>
<comment type="similarity">
    <text evidence="3">Belongs to the HAD-like hydrolase superfamily. SerB family.</text>
</comment>
<comment type="catalytic activity">
    <reaction evidence="12">
        <text>O-phospho-L-serine + H2O = L-serine + phosphate</text>
        <dbReference type="Rhea" id="RHEA:21208"/>
        <dbReference type="ChEBI" id="CHEBI:15377"/>
        <dbReference type="ChEBI" id="CHEBI:33384"/>
        <dbReference type="ChEBI" id="CHEBI:43474"/>
        <dbReference type="ChEBI" id="CHEBI:57524"/>
        <dbReference type="EC" id="3.1.3.3"/>
    </reaction>
</comment>
<evidence type="ECO:0000256" key="13">
    <source>
        <dbReference type="ARBA" id="ARBA00048523"/>
    </source>
</evidence>
<keyword evidence="9" id="KW-0460">Magnesium</keyword>
<dbReference type="NCBIfam" id="TIGR00338">
    <property type="entry name" value="serB"/>
    <property type="match status" value="1"/>
</dbReference>
<gene>
    <name evidence="14" type="primary">serB</name>
    <name evidence="14" type="ORF">IGS68_03885</name>
</gene>
<comment type="pathway">
    <text evidence="2">Amino-acid biosynthesis; L-serine biosynthesis; L-serine from 3-phospho-D-glycerate: step 3/3.</text>
</comment>
<dbReference type="Pfam" id="PF12710">
    <property type="entry name" value="HAD"/>
    <property type="match status" value="1"/>
</dbReference>
<protein>
    <recommendedName>
        <fullName evidence="5">Phosphoserine phosphatase</fullName>
        <ecNumber evidence="4">3.1.3.3</ecNumber>
    </recommendedName>
    <alternativeName>
        <fullName evidence="11">O-phosphoserine phosphohydrolase</fullName>
    </alternativeName>
</protein>
<evidence type="ECO:0000256" key="7">
    <source>
        <dbReference type="ARBA" id="ARBA00022723"/>
    </source>
</evidence>
<evidence type="ECO:0000256" key="12">
    <source>
        <dbReference type="ARBA" id="ARBA00048138"/>
    </source>
</evidence>
<dbReference type="SUPFAM" id="SSF56784">
    <property type="entry name" value="HAD-like"/>
    <property type="match status" value="1"/>
</dbReference>
<sequence>MNNVLTLIADPAAADLDDSTVGAARAALKDLGAETGAPDWLAPGVACDIPFDGLNCDQADAALHTALPGRPVDLITQPAEGRRKRLLVADMESTIIRQEMLDELAELVGLKDLIAGITWRAMNGEIDFKDALRERVALLKDLPVEALEQVYGRVELMPGALALVATMKANGAYCTLVSGGFKFFTERVRAEVGFDEDQANDFEIADGRLSGRAVEPILDKDAKVAALIRVAGAHRIPLRESIAVGDGANDLPMLQAAGLGVAFHAKPAVAAQARARVERSDLTALLYAQGYRAEEIQAPRRTS</sequence>
<dbReference type="EMBL" id="CP067420">
    <property type="protein sequence ID" value="QQP90409.1"/>
    <property type="molecule type" value="Genomic_DNA"/>
</dbReference>
<dbReference type="RefSeq" id="WP_201077467.1">
    <property type="nucleotide sequence ID" value="NZ_CP067420.1"/>
</dbReference>
<dbReference type="SFLD" id="SFLDG01136">
    <property type="entry name" value="C1.6:_Phosphoserine_Phosphatas"/>
    <property type="match status" value="1"/>
</dbReference>
<evidence type="ECO:0000256" key="10">
    <source>
        <dbReference type="ARBA" id="ARBA00023299"/>
    </source>
</evidence>
<keyword evidence="10" id="KW-0718">Serine biosynthesis</keyword>
<dbReference type="InterPro" id="IPR036412">
    <property type="entry name" value="HAD-like_sf"/>
</dbReference>
<organism evidence="14 15">
    <name type="scientific">Skermanella cutis</name>
    <dbReference type="NCBI Taxonomy" id="2775420"/>
    <lineage>
        <taxon>Bacteria</taxon>
        <taxon>Pseudomonadati</taxon>
        <taxon>Pseudomonadota</taxon>
        <taxon>Alphaproteobacteria</taxon>
        <taxon>Rhodospirillales</taxon>
        <taxon>Azospirillaceae</taxon>
        <taxon>Skermanella</taxon>
    </lineage>
</organism>
<evidence type="ECO:0000256" key="6">
    <source>
        <dbReference type="ARBA" id="ARBA00022605"/>
    </source>
</evidence>
<dbReference type="PANTHER" id="PTHR43344:SF2">
    <property type="entry name" value="PHOSPHOSERINE PHOSPHATASE"/>
    <property type="match status" value="1"/>
</dbReference>
<comment type="catalytic activity">
    <reaction evidence="13">
        <text>O-phospho-D-serine + H2O = D-serine + phosphate</text>
        <dbReference type="Rhea" id="RHEA:24873"/>
        <dbReference type="ChEBI" id="CHEBI:15377"/>
        <dbReference type="ChEBI" id="CHEBI:35247"/>
        <dbReference type="ChEBI" id="CHEBI:43474"/>
        <dbReference type="ChEBI" id="CHEBI:58680"/>
        <dbReference type="EC" id="3.1.3.3"/>
    </reaction>
</comment>
<dbReference type="Proteomes" id="UP000595197">
    <property type="component" value="Chromosome"/>
</dbReference>
<evidence type="ECO:0000256" key="2">
    <source>
        <dbReference type="ARBA" id="ARBA00005135"/>
    </source>
</evidence>
<dbReference type="CDD" id="cd07500">
    <property type="entry name" value="HAD_PSP"/>
    <property type="match status" value="1"/>
</dbReference>
<dbReference type="GO" id="GO:0016787">
    <property type="term" value="F:hydrolase activity"/>
    <property type="evidence" value="ECO:0007669"/>
    <property type="project" value="UniProtKB-KW"/>
</dbReference>
<evidence type="ECO:0000313" key="15">
    <source>
        <dbReference type="Proteomes" id="UP000595197"/>
    </source>
</evidence>
<dbReference type="InterPro" id="IPR004469">
    <property type="entry name" value="PSP"/>
</dbReference>
<evidence type="ECO:0000313" key="14">
    <source>
        <dbReference type="EMBL" id="QQP90409.1"/>
    </source>
</evidence>
<accession>A0ABX7B8E4</accession>